<proteinExistence type="predicted"/>
<accession>A0AAV5KHB5</accession>
<feature type="compositionally biased region" description="Polar residues" evidence="2">
    <location>
        <begin position="108"/>
        <end position="122"/>
    </location>
</feature>
<dbReference type="AlphaFoldDB" id="A0AAV5KHB5"/>
<reference evidence="3 4" key="1">
    <citation type="journal article" date="2021" name="Commun. Biol.">
        <title>The genome of Shorea leprosula (Dipterocarpaceae) highlights the ecological relevance of drought in aseasonal tropical rainforests.</title>
        <authorList>
            <person name="Ng K.K.S."/>
            <person name="Kobayashi M.J."/>
            <person name="Fawcett J.A."/>
            <person name="Hatakeyama M."/>
            <person name="Paape T."/>
            <person name="Ng C.H."/>
            <person name="Ang C.C."/>
            <person name="Tnah L.H."/>
            <person name="Lee C.T."/>
            <person name="Nishiyama T."/>
            <person name="Sese J."/>
            <person name="O'Brien M.J."/>
            <person name="Copetti D."/>
            <person name="Mohd Noor M.I."/>
            <person name="Ong R.C."/>
            <person name="Putra M."/>
            <person name="Sireger I.Z."/>
            <person name="Indrioko S."/>
            <person name="Kosugi Y."/>
            <person name="Izuno A."/>
            <person name="Isagi Y."/>
            <person name="Lee S.L."/>
            <person name="Shimizu K.K."/>
        </authorList>
    </citation>
    <scope>NUCLEOTIDE SEQUENCE [LARGE SCALE GENOMIC DNA]</scope>
    <source>
        <strain evidence="3">214</strain>
    </source>
</reference>
<evidence type="ECO:0000313" key="4">
    <source>
        <dbReference type="Proteomes" id="UP001054252"/>
    </source>
</evidence>
<dbReference type="InterPro" id="IPR007942">
    <property type="entry name" value="PLipase-like"/>
</dbReference>
<evidence type="ECO:0000256" key="1">
    <source>
        <dbReference type="SAM" id="Coils"/>
    </source>
</evidence>
<feature type="coiled-coil region" evidence="1">
    <location>
        <begin position="308"/>
        <end position="359"/>
    </location>
</feature>
<dbReference type="PANTHER" id="PTHR35358:SF7">
    <property type="entry name" value="EXPRESSED PROTEIN"/>
    <property type="match status" value="1"/>
</dbReference>
<dbReference type="EMBL" id="BPVZ01000064">
    <property type="protein sequence ID" value="GKV23994.1"/>
    <property type="molecule type" value="Genomic_DNA"/>
</dbReference>
<comment type="caution">
    <text evidence="3">The sequence shown here is derived from an EMBL/GenBank/DDBJ whole genome shotgun (WGS) entry which is preliminary data.</text>
</comment>
<protein>
    <recommendedName>
        <fullName evidence="5">Phospholipase-like protein</fullName>
    </recommendedName>
</protein>
<evidence type="ECO:0000313" key="3">
    <source>
        <dbReference type="EMBL" id="GKV23994.1"/>
    </source>
</evidence>
<keyword evidence="4" id="KW-1185">Reference proteome</keyword>
<dbReference type="Pfam" id="PF05278">
    <property type="entry name" value="PEARLI-4"/>
    <property type="match status" value="1"/>
</dbReference>
<name>A0AAV5KHB5_9ROSI</name>
<evidence type="ECO:0000256" key="2">
    <source>
        <dbReference type="SAM" id="MobiDB-lite"/>
    </source>
</evidence>
<gene>
    <name evidence="3" type="ORF">SLEP1_g33656</name>
</gene>
<sequence>MDEHARVHPDCVNSANPYHECGANCLERIAKGETRKDKKKLGSKILEVSRSFGKKKKGSYSEPTTPRPLNNVPVDTRSPRSHFSMKKVELENGGSFSSSEQHSEETYSRNQSFEKGPVQSSRLVPASENIMPASATPTRVKEAEKIQASSQAGPDQNVEDGRDATNSSTFSFSGILRAPEGSDEEEVQSVISDSCVSVGKYLVRSSVSSTLQSILNKYGDIAANCQLESASIRAYYLECLCSVVQELRSTSFQQLTKAKLKEMLAVLKDVESVHIDVTWLRSILNEFLEVIELVTQRHTIETTKSNHKRSLESTRKELESQLEVLAQKEKEAEDARERVAEIEARLRVLKLECSQMDKTISSIKSTVEKFNGKSLVDELL</sequence>
<dbReference type="Proteomes" id="UP001054252">
    <property type="component" value="Unassembled WGS sequence"/>
</dbReference>
<dbReference type="PANTHER" id="PTHR35358">
    <property type="entry name" value="OS06G0711100 PROTEIN"/>
    <property type="match status" value="1"/>
</dbReference>
<keyword evidence="1" id="KW-0175">Coiled coil</keyword>
<organism evidence="3 4">
    <name type="scientific">Rubroshorea leprosula</name>
    <dbReference type="NCBI Taxonomy" id="152421"/>
    <lineage>
        <taxon>Eukaryota</taxon>
        <taxon>Viridiplantae</taxon>
        <taxon>Streptophyta</taxon>
        <taxon>Embryophyta</taxon>
        <taxon>Tracheophyta</taxon>
        <taxon>Spermatophyta</taxon>
        <taxon>Magnoliopsida</taxon>
        <taxon>eudicotyledons</taxon>
        <taxon>Gunneridae</taxon>
        <taxon>Pentapetalae</taxon>
        <taxon>rosids</taxon>
        <taxon>malvids</taxon>
        <taxon>Malvales</taxon>
        <taxon>Dipterocarpaceae</taxon>
        <taxon>Rubroshorea</taxon>
    </lineage>
</organism>
<evidence type="ECO:0008006" key="5">
    <source>
        <dbReference type="Google" id="ProtNLM"/>
    </source>
</evidence>
<feature type="region of interest" description="Disordered" evidence="2">
    <location>
        <begin position="32"/>
        <end position="184"/>
    </location>
</feature>